<evidence type="ECO:0000313" key="4">
    <source>
        <dbReference type="EMBL" id="SSX04626.1"/>
    </source>
</evidence>
<dbReference type="GO" id="GO:0006906">
    <property type="term" value="P:vesicle fusion"/>
    <property type="evidence" value="ECO:0007669"/>
    <property type="project" value="TreeGrafter"/>
</dbReference>
<proteinExistence type="inferred from homology"/>
<dbReference type="PANTHER" id="PTHR19957">
    <property type="entry name" value="SYNTAXIN"/>
    <property type="match status" value="1"/>
</dbReference>
<dbReference type="GO" id="GO:0005886">
    <property type="term" value="C:plasma membrane"/>
    <property type="evidence" value="ECO:0007669"/>
    <property type="project" value="TreeGrafter"/>
</dbReference>
<dbReference type="GO" id="GO:0048278">
    <property type="term" value="P:vesicle docking"/>
    <property type="evidence" value="ECO:0007669"/>
    <property type="project" value="TreeGrafter"/>
</dbReference>
<dbReference type="AlphaFoldDB" id="A0A336M7Y3"/>
<evidence type="ECO:0000256" key="2">
    <source>
        <dbReference type="SAM" id="Phobius"/>
    </source>
</evidence>
<comment type="similarity">
    <text evidence="1">Belongs to the syntaxin family.</text>
</comment>
<name>A0A336M7Y3_CULSO</name>
<dbReference type="EMBL" id="UFQT01000526">
    <property type="protein sequence ID" value="SSX24989.1"/>
    <property type="molecule type" value="Genomic_DNA"/>
</dbReference>
<dbReference type="SUPFAM" id="SSF47661">
    <property type="entry name" value="t-snare proteins"/>
    <property type="match status" value="1"/>
</dbReference>
<reference evidence="4" key="1">
    <citation type="submission" date="2018-04" db="EMBL/GenBank/DDBJ databases">
        <authorList>
            <person name="Go L.Y."/>
            <person name="Mitchell J.A."/>
        </authorList>
    </citation>
    <scope>NUCLEOTIDE SEQUENCE</scope>
    <source>
        <tissue evidence="4">Whole organism</tissue>
    </source>
</reference>
<accession>A0A336M7Y3</accession>
<dbReference type="CDD" id="cd15848">
    <property type="entry name" value="SNARE_syntaxin1-like"/>
    <property type="match status" value="1"/>
</dbReference>
<keyword evidence="2" id="KW-1133">Transmembrane helix</keyword>
<keyword evidence="2" id="KW-0472">Membrane</keyword>
<evidence type="ECO:0000313" key="5">
    <source>
        <dbReference type="EMBL" id="SSX24989.1"/>
    </source>
</evidence>
<protein>
    <submittedName>
        <fullName evidence="5">CSON011793 protein</fullName>
    </submittedName>
</protein>
<dbReference type="GO" id="GO:0031201">
    <property type="term" value="C:SNARE complex"/>
    <property type="evidence" value="ECO:0007669"/>
    <property type="project" value="TreeGrafter"/>
</dbReference>
<dbReference type="PROSITE" id="PS50192">
    <property type="entry name" value="T_SNARE"/>
    <property type="match status" value="1"/>
</dbReference>
<evidence type="ECO:0000259" key="3">
    <source>
        <dbReference type="PROSITE" id="PS50192"/>
    </source>
</evidence>
<dbReference type="InterPro" id="IPR045242">
    <property type="entry name" value="Syntaxin"/>
</dbReference>
<feature type="transmembrane region" description="Helical" evidence="2">
    <location>
        <begin position="266"/>
        <end position="285"/>
    </location>
</feature>
<evidence type="ECO:0000256" key="1">
    <source>
        <dbReference type="ARBA" id="ARBA00009063"/>
    </source>
</evidence>
<reference evidence="5" key="2">
    <citation type="submission" date="2018-07" db="EMBL/GenBank/DDBJ databases">
        <authorList>
            <person name="Quirk P.G."/>
            <person name="Krulwich T.A."/>
        </authorList>
    </citation>
    <scope>NUCLEOTIDE SEQUENCE</scope>
</reference>
<dbReference type="GO" id="GO:0005484">
    <property type="term" value="F:SNAP receptor activity"/>
    <property type="evidence" value="ECO:0007669"/>
    <property type="project" value="TreeGrafter"/>
</dbReference>
<dbReference type="InterPro" id="IPR010989">
    <property type="entry name" value="SNARE"/>
</dbReference>
<organism evidence="5">
    <name type="scientific">Culicoides sonorensis</name>
    <name type="common">Biting midge</name>
    <dbReference type="NCBI Taxonomy" id="179676"/>
    <lineage>
        <taxon>Eukaryota</taxon>
        <taxon>Metazoa</taxon>
        <taxon>Ecdysozoa</taxon>
        <taxon>Arthropoda</taxon>
        <taxon>Hexapoda</taxon>
        <taxon>Insecta</taxon>
        <taxon>Pterygota</taxon>
        <taxon>Neoptera</taxon>
        <taxon>Endopterygota</taxon>
        <taxon>Diptera</taxon>
        <taxon>Nematocera</taxon>
        <taxon>Chironomoidea</taxon>
        <taxon>Ceratopogonidae</taxon>
        <taxon>Ceratopogoninae</taxon>
        <taxon>Culicoides</taxon>
        <taxon>Monoculicoides</taxon>
    </lineage>
</organism>
<dbReference type="SMART" id="SM00397">
    <property type="entry name" value="t_SNARE"/>
    <property type="match status" value="1"/>
</dbReference>
<dbReference type="GO" id="GO:0006887">
    <property type="term" value="P:exocytosis"/>
    <property type="evidence" value="ECO:0007669"/>
    <property type="project" value="TreeGrafter"/>
</dbReference>
<dbReference type="VEuPathDB" id="VectorBase:CSON011793"/>
<keyword evidence="2" id="KW-0812">Transmembrane</keyword>
<dbReference type="OMA" id="YHAQQAT"/>
<sequence length="286" mass="33020">MVKDRLEELKRNCKSNSDNEATIDIVVTKAQKEILVVLDKFSEISSWIQNIKDNIDLMRATISEAAFHYNDKGIRDKMKLKIDESLANCKKIHAAIKLMETEIDENDLSALSRIKKIQFLLIKDFYLKTYREHEEFINSYEEKVKKIAQMEAKILSVPIPEETEALLSNSTGNQCFVGNVLEETTKMRLELRDIMTRHNELIDLERSLTEVRDMFVKISTLVMEQGAMIQVVEYHAQQATLNVECGADQLEKAREKKIKRLKTKSCILIWVTVILSLLIVILLFAP</sequence>
<dbReference type="PANTHER" id="PTHR19957:SF19">
    <property type="entry name" value="SYNTAXIN-4"/>
    <property type="match status" value="1"/>
</dbReference>
<dbReference type="Gene3D" id="1.20.58.70">
    <property type="match status" value="1"/>
</dbReference>
<feature type="domain" description="T-SNARE coiled-coil homology" evidence="3">
    <location>
        <begin position="191"/>
        <end position="253"/>
    </location>
</feature>
<dbReference type="InterPro" id="IPR000727">
    <property type="entry name" value="T_SNARE_dom"/>
</dbReference>
<dbReference type="EMBL" id="UFQS01000526">
    <property type="protein sequence ID" value="SSX04626.1"/>
    <property type="molecule type" value="Genomic_DNA"/>
</dbReference>
<dbReference type="GO" id="GO:0012505">
    <property type="term" value="C:endomembrane system"/>
    <property type="evidence" value="ECO:0007669"/>
    <property type="project" value="TreeGrafter"/>
</dbReference>
<dbReference type="GO" id="GO:0000149">
    <property type="term" value="F:SNARE binding"/>
    <property type="evidence" value="ECO:0007669"/>
    <property type="project" value="TreeGrafter"/>
</dbReference>
<dbReference type="GO" id="GO:0006886">
    <property type="term" value="P:intracellular protein transport"/>
    <property type="evidence" value="ECO:0007669"/>
    <property type="project" value="TreeGrafter"/>
</dbReference>
<gene>
    <name evidence="5" type="primary">CSON011793</name>
</gene>